<accession>A0A2N9YAS9</accession>
<evidence type="ECO:0000313" key="1">
    <source>
        <dbReference type="EMBL" id="AUI67561.1"/>
    </source>
</evidence>
<dbReference type="InterPro" id="IPR029063">
    <property type="entry name" value="SAM-dependent_MTases_sf"/>
</dbReference>
<proteinExistence type="predicted"/>
<name>A0A2N9YAS9_9GAMM</name>
<organism evidence="1 2">
    <name type="scientific">Beggiatoa leptomitoformis</name>
    <dbReference type="NCBI Taxonomy" id="288004"/>
    <lineage>
        <taxon>Bacteria</taxon>
        <taxon>Pseudomonadati</taxon>
        <taxon>Pseudomonadota</taxon>
        <taxon>Gammaproteobacteria</taxon>
        <taxon>Thiotrichales</taxon>
        <taxon>Thiotrichaceae</taxon>
        <taxon>Beggiatoa</taxon>
    </lineage>
</organism>
<dbReference type="Pfam" id="PF13578">
    <property type="entry name" value="Methyltransf_24"/>
    <property type="match status" value="1"/>
</dbReference>
<dbReference type="STRING" id="288004.AL038_04150"/>
<dbReference type="Proteomes" id="UP000234271">
    <property type="component" value="Chromosome"/>
</dbReference>
<keyword evidence="2" id="KW-1185">Reference proteome</keyword>
<evidence type="ECO:0008006" key="3">
    <source>
        <dbReference type="Google" id="ProtNLM"/>
    </source>
</evidence>
<dbReference type="SUPFAM" id="SSF53335">
    <property type="entry name" value="S-adenosyl-L-methionine-dependent methyltransferases"/>
    <property type="match status" value="1"/>
</dbReference>
<gene>
    <name evidence="1" type="ORF">BLE401_01860</name>
</gene>
<dbReference type="AlphaFoldDB" id="A0A2N9YAS9"/>
<dbReference type="KEGG" id="blep:AL038_04150"/>
<sequence length="235" mass="27061">MLENTLNALKNYIPPADWKGGNIFLLPEDAMRYIHQFIIENKLVDCVELGTGFGATSCVIVDALEILNAGHLTTIDRYFHQPVNVKVLLDHANVPDKRLEIVADILGYNWYLPEVLRHQTQDGICKPRFDFCLLDGAHEWEPDALAFNLIAPLIKPNGWVAIDDLNFCLRMIPNWQESHGNHSDKELDTYQMQMVYDLVVKTHPDFCDFHISHDGRIGWARKRPTAKKTFFSFLR</sequence>
<reference evidence="2" key="1">
    <citation type="submission" date="2016-12" db="EMBL/GenBank/DDBJ databases">
        <title>Complete Genome Sequence of Beggiatoa leptomitiformis D-401.</title>
        <authorList>
            <person name="Fomenkov A."/>
            <person name="Vincze T."/>
            <person name="Grabovich M."/>
            <person name="Anton B.P."/>
            <person name="Dubinina G."/>
            <person name="Orlova M."/>
            <person name="Belousova E."/>
            <person name="Roberts R.J."/>
        </authorList>
    </citation>
    <scope>NUCLEOTIDE SEQUENCE [LARGE SCALE GENOMIC DNA]</scope>
    <source>
        <strain evidence="2">D-401</strain>
    </source>
</reference>
<protein>
    <recommendedName>
        <fullName evidence="3">Class I SAM-dependent methyltransferase</fullName>
    </recommendedName>
</protein>
<dbReference type="Gene3D" id="3.40.50.150">
    <property type="entry name" value="Vaccinia Virus protein VP39"/>
    <property type="match status" value="1"/>
</dbReference>
<dbReference type="EMBL" id="CP018889">
    <property type="protein sequence ID" value="AUI67561.1"/>
    <property type="molecule type" value="Genomic_DNA"/>
</dbReference>
<evidence type="ECO:0000313" key="2">
    <source>
        <dbReference type="Proteomes" id="UP000234271"/>
    </source>
</evidence>